<name>F2DCX6_HORVV</name>
<reference evidence="1" key="1">
    <citation type="journal article" date="2011" name="Plant Physiol.">
        <title>Comprehensive sequence analysis of 24,783 barley full-length cDNAs derived from 12 clone libraries.</title>
        <authorList>
            <person name="Matsumoto T."/>
            <person name="Tanaka T."/>
            <person name="Sakai H."/>
            <person name="Amano N."/>
            <person name="Kanamori H."/>
            <person name="Kurita K."/>
            <person name="Kikuta A."/>
            <person name="Kamiya K."/>
            <person name="Yamamoto M."/>
            <person name="Ikawa H."/>
            <person name="Fujii N."/>
            <person name="Hori K."/>
            <person name="Itoh T."/>
            <person name="Sato K."/>
        </authorList>
    </citation>
    <scope>NUCLEOTIDE SEQUENCE</scope>
    <source>
        <tissue evidence="1">Shoot</tissue>
    </source>
</reference>
<organism evidence="1">
    <name type="scientific">Hordeum vulgare subsp. vulgare</name>
    <name type="common">Domesticated barley</name>
    <dbReference type="NCBI Taxonomy" id="112509"/>
    <lineage>
        <taxon>Eukaryota</taxon>
        <taxon>Viridiplantae</taxon>
        <taxon>Streptophyta</taxon>
        <taxon>Embryophyta</taxon>
        <taxon>Tracheophyta</taxon>
        <taxon>Spermatophyta</taxon>
        <taxon>Magnoliopsida</taxon>
        <taxon>Liliopsida</taxon>
        <taxon>Poales</taxon>
        <taxon>Poaceae</taxon>
        <taxon>BOP clade</taxon>
        <taxon>Pooideae</taxon>
        <taxon>Triticodae</taxon>
        <taxon>Triticeae</taxon>
        <taxon>Hordeinae</taxon>
        <taxon>Hordeum</taxon>
    </lineage>
</organism>
<dbReference type="AlphaFoldDB" id="F2DCX6"/>
<evidence type="ECO:0000313" key="1">
    <source>
        <dbReference type="EMBL" id="BAJ92947.1"/>
    </source>
</evidence>
<feature type="non-terminal residue" evidence="1">
    <location>
        <position position="1"/>
    </location>
</feature>
<dbReference type="EMBL" id="AK361743">
    <property type="protein sequence ID" value="BAJ92947.1"/>
    <property type="molecule type" value="mRNA"/>
</dbReference>
<sequence>RNPRFQEHYLGGHQLMFSVSKRMFVLYSGPTDQRVTFEGPLVGINTHRGGGVIPGTHHTEPLMTEIISLSCCLNL</sequence>
<accession>F2DCX6</accession>
<protein>
    <submittedName>
        <fullName evidence="1">Predicted protein</fullName>
    </submittedName>
</protein>
<proteinExistence type="evidence at transcript level"/>